<organism evidence="2 3">
    <name type="scientific">Streptomyces tardus</name>
    <dbReference type="NCBI Taxonomy" id="2780544"/>
    <lineage>
        <taxon>Bacteria</taxon>
        <taxon>Bacillati</taxon>
        <taxon>Actinomycetota</taxon>
        <taxon>Actinomycetes</taxon>
        <taxon>Kitasatosporales</taxon>
        <taxon>Streptomycetaceae</taxon>
        <taxon>Streptomyces</taxon>
    </lineage>
</organism>
<dbReference type="PANTHER" id="PTHR43194:SF2">
    <property type="entry name" value="PEROXISOMAL MEMBRANE PROTEIN LPX1"/>
    <property type="match status" value="1"/>
</dbReference>
<dbReference type="Pfam" id="PF00561">
    <property type="entry name" value="Abhydrolase_1"/>
    <property type="match status" value="1"/>
</dbReference>
<proteinExistence type="predicted"/>
<evidence type="ECO:0000259" key="1">
    <source>
        <dbReference type="Pfam" id="PF00561"/>
    </source>
</evidence>
<evidence type="ECO:0000313" key="2">
    <source>
        <dbReference type="EMBL" id="MBU7600895.1"/>
    </source>
</evidence>
<evidence type="ECO:0000313" key="3">
    <source>
        <dbReference type="Proteomes" id="UP000694501"/>
    </source>
</evidence>
<dbReference type="EMBL" id="JAELVF020000004">
    <property type="protein sequence ID" value="MBU7600895.1"/>
    <property type="molecule type" value="Genomic_DNA"/>
</dbReference>
<name>A0A949JVK8_9ACTN</name>
<protein>
    <submittedName>
        <fullName evidence="2">Alpha/beta hydrolase</fullName>
    </submittedName>
</protein>
<dbReference type="InterPro" id="IPR050228">
    <property type="entry name" value="Carboxylesterase_BioH"/>
</dbReference>
<sequence length="272" mass="30386">MAQPEHPATEPLVILGGSSQDRQSWVRHERRLAEIACVVTVDLPGYGDSDFLPVEHGMDFLAAAVHHMLTSLEMPRVNLVGACFGGAIAMRLAQQHPSLIGRLLLVGMARQLPSDYAEVVDRWREQAKAGQLTEIADELVTRFTAASGAEFVRRLSAVARFLRREFLDMDEDGLTKWVEHNERLVAHDWCRPEPMPPVPTLVVTGEHDILTPPEESRALAASLPLAHFTTIREADHLAPVERVAEFAELVARFCSEGQWRDLDFCHPVESFD</sequence>
<keyword evidence="2" id="KW-0378">Hydrolase</keyword>
<dbReference type="AlphaFoldDB" id="A0A949JVK8"/>
<dbReference type="GO" id="GO:0016787">
    <property type="term" value="F:hydrolase activity"/>
    <property type="evidence" value="ECO:0007669"/>
    <property type="project" value="UniProtKB-KW"/>
</dbReference>
<reference evidence="2" key="1">
    <citation type="submission" date="2021-06" db="EMBL/GenBank/DDBJ databases">
        <title>Sequencing of actinobacteria type strains.</title>
        <authorList>
            <person name="Nguyen G.-S."/>
            <person name="Wentzel A."/>
        </authorList>
    </citation>
    <scope>NUCLEOTIDE SEQUENCE</scope>
    <source>
        <strain evidence="2">P38-E01</strain>
    </source>
</reference>
<gene>
    <name evidence="2" type="ORF">JGS22_025555</name>
</gene>
<dbReference type="Proteomes" id="UP000694501">
    <property type="component" value="Unassembled WGS sequence"/>
</dbReference>
<dbReference type="PANTHER" id="PTHR43194">
    <property type="entry name" value="HYDROLASE ALPHA/BETA FOLD FAMILY"/>
    <property type="match status" value="1"/>
</dbReference>
<feature type="domain" description="AB hydrolase-1" evidence="1">
    <location>
        <begin position="11"/>
        <end position="241"/>
    </location>
</feature>
<feature type="non-terminal residue" evidence="2">
    <location>
        <position position="272"/>
    </location>
</feature>
<keyword evidence="3" id="KW-1185">Reference proteome</keyword>
<dbReference type="InterPro" id="IPR000073">
    <property type="entry name" value="AB_hydrolase_1"/>
</dbReference>
<comment type="caution">
    <text evidence="2">The sequence shown here is derived from an EMBL/GenBank/DDBJ whole genome shotgun (WGS) entry which is preliminary data.</text>
</comment>
<dbReference type="RefSeq" id="WP_216815168.1">
    <property type="nucleotide sequence ID" value="NZ_JAELVF020000004.1"/>
</dbReference>
<accession>A0A949JVK8</accession>